<evidence type="ECO:0000313" key="4">
    <source>
        <dbReference type="EMBL" id="MBW0491456.1"/>
    </source>
</evidence>
<sequence>MGWISYKNIKATRPTKNASERRLGPFPILKKVRTQPYHLKILSQWKSSHPVIHISLSEPVNTSTIPNWHQEPPPPIIIEEEEEWEVSQILESKLKRGKLWYLLEWIGFSQGREKSTWEQAESLNNCPELVKALHSLYPDKPGPNSSRA</sequence>
<dbReference type="InterPro" id="IPR056924">
    <property type="entry name" value="SH3_Tf2-1"/>
</dbReference>
<proteinExistence type="predicted"/>
<evidence type="ECO:0000256" key="2">
    <source>
        <dbReference type="ARBA" id="ARBA00023242"/>
    </source>
</evidence>
<feature type="domain" description="Chromo" evidence="3">
    <location>
        <begin position="84"/>
        <end position="145"/>
    </location>
</feature>
<keyword evidence="2" id="KW-0539">Nucleus</keyword>
<name>A0A9Q3H4X9_9BASI</name>
<dbReference type="AlphaFoldDB" id="A0A9Q3H4X9"/>
<dbReference type="InterPro" id="IPR000953">
    <property type="entry name" value="Chromo/chromo_shadow_dom"/>
</dbReference>
<organism evidence="4 5">
    <name type="scientific">Austropuccinia psidii MF-1</name>
    <dbReference type="NCBI Taxonomy" id="1389203"/>
    <lineage>
        <taxon>Eukaryota</taxon>
        <taxon>Fungi</taxon>
        <taxon>Dikarya</taxon>
        <taxon>Basidiomycota</taxon>
        <taxon>Pucciniomycotina</taxon>
        <taxon>Pucciniomycetes</taxon>
        <taxon>Pucciniales</taxon>
        <taxon>Sphaerophragmiaceae</taxon>
        <taxon>Austropuccinia</taxon>
    </lineage>
</organism>
<dbReference type="InterPro" id="IPR016197">
    <property type="entry name" value="Chromo-like_dom_sf"/>
</dbReference>
<dbReference type="GO" id="GO:0005634">
    <property type="term" value="C:nucleus"/>
    <property type="evidence" value="ECO:0007669"/>
    <property type="project" value="UniProtKB-SubCell"/>
</dbReference>
<dbReference type="CDD" id="cd00024">
    <property type="entry name" value="CD_CSD"/>
    <property type="match status" value="1"/>
</dbReference>
<gene>
    <name evidence="4" type="ORF">O181_031171</name>
</gene>
<dbReference type="InterPro" id="IPR051219">
    <property type="entry name" value="Heterochromatin_chromo-domain"/>
</dbReference>
<evidence type="ECO:0000256" key="1">
    <source>
        <dbReference type="ARBA" id="ARBA00004123"/>
    </source>
</evidence>
<dbReference type="GO" id="GO:0006338">
    <property type="term" value="P:chromatin remodeling"/>
    <property type="evidence" value="ECO:0007669"/>
    <property type="project" value="UniProtKB-ARBA"/>
</dbReference>
<comment type="subcellular location">
    <subcellularLocation>
        <location evidence="1">Nucleus</location>
    </subcellularLocation>
</comment>
<comment type="caution">
    <text evidence="4">The sequence shown here is derived from an EMBL/GenBank/DDBJ whole genome shotgun (WGS) entry which is preliminary data.</text>
</comment>
<accession>A0A9Q3H4X9</accession>
<evidence type="ECO:0000313" key="5">
    <source>
        <dbReference type="Proteomes" id="UP000765509"/>
    </source>
</evidence>
<dbReference type="Gene3D" id="2.40.50.40">
    <property type="match status" value="1"/>
</dbReference>
<reference evidence="4" key="1">
    <citation type="submission" date="2021-03" db="EMBL/GenBank/DDBJ databases">
        <title>Draft genome sequence of rust myrtle Austropuccinia psidii MF-1, a brazilian biotype.</title>
        <authorList>
            <person name="Quecine M.C."/>
            <person name="Pachon D.M.R."/>
            <person name="Bonatelli M.L."/>
            <person name="Correr F.H."/>
            <person name="Franceschini L.M."/>
            <person name="Leite T.F."/>
            <person name="Margarido G.R.A."/>
            <person name="Almeida C.A."/>
            <person name="Ferrarezi J.A."/>
            <person name="Labate C.A."/>
        </authorList>
    </citation>
    <scope>NUCLEOTIDE SEQUENCE</scope>
    <source>
        <strain evidence="4">MF-1</strain>
    </source>
</reference>
<keyword evidence="5" id="KW-1185">Reference proteome</keyword>
<dbReference type="EMBL" id="AVOT02011091">
    <property type="protein sequence ID" value="MBW0491456.1"/>
    <property type="molecule type" value="Genomic_DNA"/>
</dbReference>
<dbReference type="Proteomes" id="UP000765509">
    <property type="component" value="Unassembled WGS sequence"/>
</dbReference>
<dbReference type="InterPro" id="IPR023780">
    <property type="entry name" value="Chromo_domain"/>
</dbReference>
<dbReference type="SUPFAM" id="SSF54160">
    <property type="entry name" value="Chromo domain-like"/>
    <property type="match status" value="1"/>
</dbReference>
<dbReference type="Pfam" id="PF24626">
    <property type="entry name" value="SH3_Tf2-1"/>
    <property type="match status" value="1"/>
</dbReference>
<dbReference type="OrthoDB" id="5376140at2759"/>
<protein>
    <recommendedName>
        <fullName evidence="3">Chromo domain-containing protein</fullName>
    </recommendedName>
</protein>
<dbReference type="PROSITE" id="PS50013">
    <property type="entry name" value="CHROMO_2"/>
    <property type="match status" value="1"/>
</dbReference>
<evidence type="ECO:0000259" key="3">
    <source>
        <dbReference type="PROSITE" id="PS50013"/>
    </source>
</evidence>
<dbReference type="PANTHER" id="PTHR22812">
    <property type="entry name" value="CHROMOBOX PROTEIN"/>
    <property type="match status" value="1"/>
</dbReference>
<dbReference type="Pfam" id="PF00385">
    <property type="entry name" value="Chromo"/>
    <property type="match status" value="1"/>
</dbReference>